<dbReference type="Proteomes" id="UP001346149">
    <property type="component" value="Unassembled WGS sequence"/>
</dbReference>
<reference evidence="1" key="2">
    <citation type="submission" date="2023-11" db="EMBL/GenBank/DDBJ databases">
        <authorList>
            <person name="Zhang X."/>
        </authorList>
    </citation>
    <scope>NUCLEOTIDE SEQUENCE</scope>
    <source>
        <strain evidence="1">F231</strain>
        <tissue evidence="1">Mature leaves and different stages of flower and fruit</tissue>
    </source>
</reference>
<dbReference type="EMBL" id="JAXQNO010000023">
    <property type="protein sequence ID" value="KAK4764818.1"/>
    <property type="molecule type" value="Genomic_DNA"/>
</dbReference>
<accession>A0AAN7K9Y4</accession>
<sequence>MGSDSLVVAVAPLLIRRRRHICLLFQFRMSFATESLIASIPATGCEDGGCSWSLVGDEDGLTKSEVFMIGGGEEAMNHKWTCWRFYVWVNCYKYSPIKKKKEIEVSLARKSRHMHI</sequence>
<evidence type="ECO:0000313" key="2">
    <source>
        <dbReference type="EMBL" id="KAK4765527.1"/>
    </source>
</evidence>
<reference evidence="1 3" key="1">
    <citation type="journal article" date="2023" name="Hortic Res">
        <title>Pangenome of water caltrop reveals structural variations and asymmetric subgenome divergence after allopolyploidization.</title>
        <authorList>
            <person name="Zhang X."/>
            <person name="Chen Y."/>
            <person name="Wang L."/>
            <person name="Yuan Y."/>
            <person name="Fang M."/>
            <person name="Shi L."/>
            <person name="Lu R."/>
            <person name="Comes H.P."/>
            <person name="Ma Y."/>
            <person name="Chen Y."/>
            <person name="Huang G."/>
            <person name="Zhou Y."/>
            <person name="Zheng Z."/>
            <person name="Qiu Y."/>
        </authorList>
    </citation>
    <scope>NUCLEOTIDE SEQUENCE [LARGE SCALE GENOMIC DNA]</scope>
    <source>
        <strain evidence="1">F231</strain>
    </source>
</reference>
<gene>
    <name evidence="1" type="ORF">SAY86_025908</name>
    <name evidence="2" type="ORF">SAY86_026617</name>
</gene>
<evidence type="ECO:0000313" key="3">
    <source>
        <dbReference type="Proteomes" id="UP001346149"/>
    </source>
</evidence>
<name>A0AAN7K9Y4_TRANT</name>
<dbReference type="EMBL" id="JAXQNO010000023">
    <property type="protein sequence ID" value="KAK4765527.1"/>
    <property type="molecule type" value="Genomic_DNA"/>
</dbReference>
<protein>
    <submittedName>
        <fullName evidence="1">Uncharacterized protein</fullName>
    </submittedName>
</protein>
<dbReference type="AlphaFoldDB" id="A0AAN7K9Y4"/>
<comment type="caution">
    <text evidence="1">The sequence shown here is derived from an EMBL/GenBank/DDBJ whole genome shotgun (WGS) entry which is preliminary data.</text>
</comment>
<keyword evidence="3" id="KW-1185">Reference proteome</keyword>
<evidence type="ECO:0000313" key="1">
    <source>
        <dbReference type="EMBL" id="KAK4764818.1"/>
    </source>
</evidence>
<organism evidence="1 3">
    <name type="scientific">Trapa natans</name>
    <name type="common">Water chestnut</name>
    <dbReference type="NCBI Taxonomy" id="22666"/>
    <lineage>
        <taxon>Eukaryota</taxon>
        <taxon>Viridiplantae</taxon>
        <taxon>Streptophyta</taxon>
        <taxon>Embryophyta</taxon>
        <taxon>Tracheophyta</taxon>
        <taxon>Spermatophyta</taxon>
        <taxon>Magnoliopsida</taxon>
        <taxon>eudicotyledons</taxon>
        <taxon>Gunneridae</taxon>
        <taxon>Pentapetalae</taxon>
        <taxon>rosids</taxon>
        <taxon>malvids</taxon>
        <taxon>Myrtales</taxon>
        <taxon>Lythraceae</taxon>
        <taxon>Trapa</taxon>
    </lineage>
</organism>
<proteinExistence type="predicted"/>